<feature type="region of interest" description="Disordered" evidence="1">
    <location>
        <begin position="1"/>
        <end position="81"/>
    </location>
</feature>
<accession>A0ABU2FY05</accession>
<dbReference type="RefSeq" id="WP_310926933.1">
    <property type="nucleotide sequence ID" value="NZ_JAMQOQ010000001.1"/>
</dbReference>
<sequence>MDDSEPLTPEELDFRRDPSVTPLGDGRYVVATARDDPPTPGGRTSRTRREAGQSDSEERSDGDSAAGMSAETETVDSEDPDYFVRLAARTDEGTFETRVADDDIGAVCAAMLRWYARRVSPEDDPAEVLSVLLSRSEFAFTAPTADR</sequence>
<evidence type="ECO:0000313" key="2">
    <source>
        <dbReference type="EMBL" id="MDS0293106.1"/>
    </source>
</evidence>
<keyword evidence="3" id="KW-1185">Reference proteome</keyword>
<dbReference type="EMBL" id="JAMQOQ010000001">
    <property type="protein sequence ID" value="MDS0293106.1"/>
    <property type="molecule type" value="Genomic_DNA"/>
</dbReference>
<evidence type="ECO:0000313" key="3">
    <source>
        <dbReference type="Proteomes" id="UP001254813"/>
    </source>
</evidence>
<gene>
    <name evidence="2" type="ORF">NDI79_02835</name>
</gene>
<reference evidence="2 3" key="1">
    <citation type="submission" date="2022-06" db="EMBL/GenBank/DDBJ databases">
        <title>Halogeometricum sp. a new haloarchaeum isolate from saline soil.</title>
        <authorList>
            <person name="Strakova D."/>
            <person name="Galisteo C."/>
            <person name="Sanchez-Porro C."/>
            <person name="Ventosa A."/>
        </authorList>
    </citation>
    <scope>NUCLEOTIDE SEQUENCE [LARGE SCALE GENOMIC DNA]</scope>
    <source>
        <strain evidence="3">S3BR25-2</strain>
    </source>
</reference>
<evidence type="ECO:0000256" key="1">
    <source>
        <dbReference type="SAM" id="MobiDB-lite"/>
    </source>
</evidence>
<dbReference type="InterPro" id="IPR055923">
    <property type="entry name" value="DUF7500"/>
</dbReference>
<comment type="caution">
    <text evidence="2">The sequence shown here is derived from an EMBL/GenBank/DDBJ whole genome shotgun (WGS) entry which is preliminary data.</text>
</comment>
<feature type="compositionally biased region" description="Basic and acidic residues" evidence="1">
    <location>
        <begin position="47"/>
        <end position="62"/>
    </location>
</feature>
<proteinExistence type="predicted"/>
<dbReference type="Pfam" id="PF24332">
    <property type="entry name" value="DUF7500"/>
    <property type="match status" value="1"/>
</dbReference>
<name>A0ABU2FY05_9EURY</name>
<organism evidence="2 3">
    <name type="scientific">Halogeometricum luteum</name>
    <dbReference type="NCBI Taxonomy" id="2950537"/>
    <lineage>
        <taxon>Archaea</taxon>
        <taxon>Methanobacteriati</taxon>
        <taxon>Methanobacteriota</taxon>
        <taxon>Stenosarchaea group</taxon>
        <taxon>Halobacteria</taxon>
        <taxon>Halobacteriales</taxon>
        <taxon>Haloferacaceae</taxon>
        <taxon>Halogeometricum</taxon>
    </lineage>
</organism>
<feature type="compositionally biased region" description="Acidic residues" evidence="1">
    <location>
        <begin position="1"/>
        <end position="11"/>
    </location>
</feature>
<dbReference type="Proteomes" id="UP001254813">
    <property type="component" value="Unassembled WGS sequence"/>
</dbReference>
<protein>
    <submittedName>
        <fullName evidence="2">Uncharacterized protein</fullName>
    </submittedName>
</protein>